<feature type="transmembrane region" description="Helical" evidence="8">
    <location>
        <begin position="70"/>
        <end position="91"/>
    </location>
</feature>
<dbReference type="PANTHER" id="PTHR35011">
    <property type="entry name" value="2,3-DIKETO-L-GULONATE TRAP TRANSPORTER SMALL PERMEASE PROTEIN YIAM"/>
    <property type="match status" value="1"/>
</dbReference>
<dbReference type="AlphaFoldDB" id="A0A0F9VR89"/>
<dbReference type="PANTHER" id="PTHR35011:SF4">
    <property type="entry name" value="SLL1102 PROTEIN"/>
    <property type="match status" value="1"/>
</dbReference>
<feature type="transmembrane region" description="Helical" evidence="8">
    <location>
        <begin position="112"/>
        <end position="136"/>
    </location>
</feature>
<keyword evidence="4" id="KW-0997">Cell inner membrane</keyword>
<organism evidence="10">
    <name type="scientific">marine sediment metagenome</name>
    <dbReference type="NCBI Taxonomy" id="412755"/>
    <lineage>
        <taxon>unclassified sequences</taxon>
        <taxon>metagenomes</taxon>
        <taxon>ecological metagenomes</taxon>
    </lineage>
</organism>
<keyword evidence="2" id="KW-0813">Transport</keyword>
<reference evidence="10" key="1">
    <citation type="journal article" date="2015" name="Nature">
        <title>Complex archaea that bridge the gap between prokaryotes and eukaryotes.</title>
        <authorList>
            <person name="Spang A."/>
            <person name="Saw J.H."/>
            <person name="Jorgensen S.L."/>
            <person name="Zaremba-Niedzwiedzka K."/>
            <person name="Martijn J."/>
            <person name="Lind A.E."/>
            <person name="van Eijk R."/>
            <person name="Schleper C."/>
            <person name="Guy L."/>
            <person name="Ettema T.J."/>
        </authorList>
    </citation>
    <scope>NUCLEOTIDE SEQUENCE</scope>
</reference>
<protein>
    <recommendedName>
        <fullName evidence="9">Tripartite ATP-independent periplasmic transporters DctQ component domain-containing protein</fullName>
    </recommendedName>
</protein>
<feature type="domain" description="Tripartite ATP-independent periplasmic transporters DctQ component" evidence="9">
    <location>
        <begin position="50"/>
        <end position="182"/>
    </location>
</feature>
<keyword evidence="6 8" id="KW-1133">Transmembrane helix</keyword>
<evidence type="ECO:0000256" key="5">
    <source>
        <dbReference type="ARBA" id="ARBA00022692"/>
    </source>
</evidence>
<proteinExistence type="predicted"/>
<accession>A0A0F9VR89</accession>
<dbReference type="InterPro" id="IPR055348">
    <property type="entry name" value="DctQ"/>
</dbReference>
<evidence type="ECO:0000256" key="7">
    <source>
        <dbReference type="ARBA" id="ARBA00023136"/>
    </source>
</evidence>
<dbReference type="GO" id="GO:0005886">
    <property type="term" value="C:plasma membrane"/>
    <property type="evidence" value="ECO:0007669"/>
    <property type="project" value="UniProtKB-SubCell"/>
</dbReference>
<keyword evidence="5 8" id="KW-0812">Transmembrane</keyword>
<dbReference type="Pfam" id="PF04290">
    <property type="entry name" value="DctQ"/>
    <property type="match status" value="1"/>
</dbReference>
<comment type="subcellular location">
    <subcellularLocation>
        <location evidence="1">Cell inner membrane</location>
        <topology evidence="1">Multi-pass membrane protein</topology>
    </subcellularLocation>
</comment>
<name>A0A0F9VR89_9ZZZZ</name>
<feature type="transmembrane region" description="Helical" evidence="8">
    <location>
        <begin position="42"/>
        <end position="64"/>
    </location>
</feature>
<evidence type="ECO:0000259" key="9">
    <source>
        <dbReference type="Pfam" id="PF04290"/>
    </source>
</evidence>
<evidence type="ECO:0000256" key="3">
    <source>
        <dbReference type="ARBA" id="ARBA00022475"/>
    </source>
</evidence>
<keyword evidence="3" id="KW-1003">Cell membrane</keyword>
<sequence>MGPPRRLTATFNALLELTYSEILFMNAIARAIDALNEGFGRLIAPLLAVITMIVIYDIAMRFLAGRPSDWAFDITKMLFGAHFMLMAAYALRHHAHVEVDVLKRLLSRRKQAALELVSYLVFFVPFIWLLITYGWAFFERSFSRGETTYGMVSLPVYPIKGVIMVAAVLILLQAVAIVIRATQQLREEAA</sequence>
<dbReference type="InterPro" id="IPR007387">
    <property type="entry name" value="TRAP_DctQ"/>
</dbReference>
<comment type="caution">
    <text evidence="10">The sequence shown here is derived from an EMBL/GenBank/DDBJ whole genome shotgun (WGS) entry which is preliminary data.</text>
</comment>
<gene>
    <name evidence="10" type="ORF">LCGC14_0108490</name>
</gene>
<keyword evidence="7 8" id="KW-0472">Membrane</keyword>
<evidence type="ECO:0000313" key="10">
    <source>
        <dbReference type="EMBL" id="KKO02433.1"/>
    </source>
</evidence>
<evidence type="ECO:0000256" key="4">
    <source>
        <dbReference type="ARBA" id="ARBA00022519"/>
    </source>
</evidence>
<dbReference type="EMBL" id="LAZR01000031">
    <property type="protein sequence ID" value="KKO02433.1"/>
    <property type="molecule type" value="Genomic_DNA"/>
</dbReference>
<evidence type="ECO:0000256" key="6">
    <source>
        <dbReference type="ARBA" id="ARBA00022989"/>
    </source>
</evidence>
<feature type="transmembrane region" description="Helical" evidence="8">
    <location>
        <begin position="156"/>
        <end position="179"/>
    </location>
</feature>
<evidence type="ECO:0000256" key="8">
    <source>
        <dbReference type="SAM" id="Phobius"/>
    </source>
</evidence>
<evidence type="ECO:0000256" key="2">
    <source>
        <dbReference type="ARBA" id="ARBA00022448"/>
    </source>
</evidence>
<evidence type="ECO:0000256" key="1">
    <source>
        <dbReference type="ARBA" id="ARBA00004429"/>
    </source>
</evidence>